<evidence type="ECO:0000313" key="2">
    <source>
        <dbReference type="Proteomes" id="UP000271624"/>
    </source>
</evidence>
<proteinExistence type="predicted"/>
<reference evidence="1" key="2">
    <citation type="journal article" date="2019" name="Genome Biol. Evol.">
        <title>Day and night: Metabolic profiles and evolutionary relationships of six axenic non-marine cyanobacteria.</title>
        <authorList>
            <person name="Will S.E."/>
            <person name="Henke P."/>
            <person name="Boedeker C."/>
            <person name="Huang S."/>
            <person name="Brinkmann H."/>
            <person name="Rohde M."/>
            <person name="Jarek M."/>
            <person name="Friedl T."/>
            <person name="Seufert S."/>
            <person name="Schumacher M."/>
            <person name="Overmann J."/>
            <person name="Neumann-Schaal M."/>
            <person name="Petersen J."/>
        </authorList>
    </citation>
    <scope>NUCLEOTIDE SEQUENCE [LARGE SCALE GENOMIC DNA]</scope>
    <source>
        <strain evidence="1">PCC 7102</strain>
    </source>
</reference>
<keyword evidence="2" id="KW-1185">Reference proteome</keyword>
<dbReference type="Proteomes" id="UP000271624">
    <property type="component" value="Unassembled WGS sequence"/>
</dbReference>
<dbReference type="OrthoDB" id="485098at2"/>
<dbReference type="SUPFAM" id="SSF158682">
    <property type="entry name" value="TerB-like"/>
    <property type="match status" value="1"/>
</dbReference>
<organism evidence="1 2">
    <name type="scientific">Dulcicalothrix desertica PCC 7102</name>
    <dbReference type="NCBI Taxonomy" id="232991"/>
    <lineage>
        <taxon>Bacteria</taxon>
        <taxon>Bacillati</taxon>
        <taxon>Cyanobacteriota</taxon>
        <taxon>Cyanophyceae</taxon>
        <taxon>Nostocales</taxon>
        <taxon>Calotrichaceae</taxon>
        <taxon>Dulcicalothrix</taxon>
    </lineage>
</organism>
<dbReference type="EMBL" id="RSCL01000006">
    <property type="protein sequence ID" value="RUT06727.1"/>
    <property type="molecule type" value="Genomic_DNA"/>
</dbReference>
<accession>A0A433VKX4</accession>
<dbReference type="RefSeq" id="WP_127081493.1">
    <property type="nucleotide sequence ID" value="NZ_RSCL01000006.1"/>
</dbReference>
<reference evidence="1" key="1">
    <citation type="submission" date="2018-12" db="EMBL/GenBank/DDBJ databases">
        <authorList>
            <person name="Will S."/>
            <person name="Neumann-Schaal M."/>
            <person name="Henke P."/>
        </authorList>
    </citation>
    <scope>NUCLEOTIDE SEQUENCE</scope>
    <source>
        <strain evidence="1">PCC 7102</strain>
    </source>
</reference>
<dbReference type="CDD" id="cd07177">
    <property type="entry name" value="terB_like"/>
    <property type="match status" value="1"/>
</dbReference>
<evidence type="ECO:0008006" key="3">
    <source>
        <dbReference type="Google" id="ProtNLM"/>
    </source>
</evidence>
<comment type="caution">
    <text evidence="1">The sequence shown here is derived from an EMBL/GenBank/DDBJ whole genome shotgun (WGS) entry which is preliminary data.</text>
</comment>
<sequence length="140" mass="16228">MRTDSSVKTQVKILIGAAWIDGIIQPEERKYLHQIAQANNLTNDPEIRPFLYEFLSVKPNEFYKWVHEYLGEHPTHEDCQKLIESISGLIYSDGDVASEEAKLLSKLLKLSDSKDSNKPVADTILKQIQKLYRRWIEIQN</sequence>
<gene>
    <name evidence="1" type="ORF">DSM106972_029840</name>
</gene>
<evidence type="ECO:0000313" key="1">
    <source>
        <dbReference type="EMBL" id="RUT06727.1"/>
    </source>
</evidence>
<dbReference type="Gene3D" id="1.10.3680.10">
    <property type="entry name" value="TerB-like"/>
    <property type="match status" value="1"/>
</dbReference>
<name>A0A433VKX4_9CYAN</name>
<dbReference type="InterPro" id="IPR029024">
    <property type="entry name" value="TerB-like"/>
</dbReference>
<dbReference type="AlphaFoldDB" id="A0A433VKX4"/>
<protein>
    <recommendedName>
        <fullName evidence="3">Co-chaperone DjlA N-terminal domain-containing protein</fullName>
    </recommendedName>
</protein>